<dbReference type="InterPro" id="IPR038296">
    <property type="entry name" value="ParD_sf"/>
</dbReference>
<evidence type="ECO:0000313" key="3">
    <source>
        <dbReference type="EMBL" id="QEH32141.1"/>
    </source>
</evidence>
<sequence>MNVSLTPELEQLVHKKVESGLYLSASEVVREALRLLEERDRLQAMKFEELRQAIQVGIGEADRGEVEALDVQGTLARVRDRRRKGGKGS</sequence>
<dbReference type="Proteomes" id="UP000324233">
    <property type="component" value="Chromosome"/>
</dbReference>
<protein>
    <recommendedName>
        <fullName evidence="5">Antitoxin ParD1</fullName>
    </recommendedName>
</protein>
<keyword evidence="2" id="KW-1277">Toxin-antitoxin system</keyword>
<dbReference type="InterPro" id="IPR010985">
    <property type="entry name" value="Ribbon_hlx_hlx"/>
</dbReference>
<dbReference type="GO" id="GO:0006355">
    <property type="term" value="P:regulation of DNA-templated transcription"/>
    <property type="evidence" value="ECO:0007669"/>
    <property type="project" value="InterPro"/>
</dbReference>
<dbReference type="OrthoDB" id="9815501at2"/>
<dbReference type="PANTHER" id="PTHR36582:SF2">
    <property type="entry name" value="ANTITOXIN PARD"/>
    <property type="match status" value="1"/>
</dbReference>
<dbReference type="EMBL" id="CP042997">
    <property type="protein sequence ID" value="QEH32141.1"/>
    <property type="molecule type" value="Genomic_DNA"/>
</dbReference>
<evidence type="ECO:0000313" key="4">
    <source>
        <dbReference type="Proteomes" id="UP000324233"/>
    </source>
</evidence>
<dbReference type="AlphaFoldDB" id="A0A5B9VWA6"/>
<dbReference type="PANTHER" id="PTHR36582">
    <property type="entry name" value="ANTITOXIN PARD"/>
    <property type="match status" value="1"/>
</dbReference>
<dbReference type="Pfam" id="PF03693">
    <property type="entry name" value="ParD_antitoxin"/>
    <property type="match status" value="1"/>
</dbReference>
<dbReference type="CDD" id="cd22231">
    <property type="entry name" value="RHH_NikR_HicB-like"/>
    <property type="match status" value="1"/>
</dbReference>
<organism evidence="3 4">
    <name type="scientific">Aquisphaera giovannonii</name>
    <dbReference type="NCBI Taxonomy" id="406548"/>
    <lineage>
        <taxon>Bacteria</taxon>
        <taxon>Pseudomonadati</taxon>
        <taxon>Planctomycetota</taxon>
        <taxon>Planctomycetia</taxon>
        <taxon>Isosphaerales</taxon>
        <taxon>Isosphaeraceae</taxon>
        <taxon>Aquisphaera</taxon>
    </lineage>
</organism>
<reference evidence="3 4" key="1">
    <citation type="submission" date="2019-08" db="EMBL/GenBank/DDBJ databases">
        <title>Deep-cultivation of Planctomycetes and their phenomic and genomic characterization uncovers novel biology.</title>
        <authorList>
            <person name="Wiegand S."/>
            <person name="Jogler M."/>
            <person name="Boedeker C."/>
            <person name="Pinto D."/>
            <person name="Vollmers J."/>
            <person name="Rivas-Marin E."/>
            <person name="Kohn T."/>
            <person name="Peeters S.H."/>
            <person name="Heuer A."/>
            <person name="Rast P."/>
            <person name="Oberbeckmann S."/>
            <person name="Bunk B."/>
            <person name="Jeske O."/>
            <person name="Meyerdierks A."/>
            <person name="Storesund J.E."/>
            <person name="Kallscheuer N."/>
            <person name="Luecker S."/>
            <person name="Lage O.M."/>
            <person name="Pohl T."/>
            <person name="Merkel B.J."/>
            <person name="Hornburger P."/>
            <person name="Mueller R.-W."/>
            <person name="Bruemmer F."/>
            <person name="Labrenz M."/>
            <person name="Spormann A.M."/>
            <person name="Op den Camp H."/>
            <person name="Overmann J."/>
            <person name="Amann R."/>
            <person name="Jetten M.S.M."/>
            <person name="Mascher T."/>
            <person name="Medema M.H."/>
            <person name="Devos D.P."/>
            <person name="Kaster A.-K."/>
            <person name="Ovreas L."/>
            <person name="Rohde M."/>
            <person name="Galperin M.Y."/>
            <person name="Jogler C."/>
        </authorList>
    </citation>
    <scope>NUCLEOTIDE SEQUENCE [LARGE SCALE GENOMIC DNA]</scope>
    <source>
        <strain evidence="3 4">OJF2</strain>
    </source>
</reference>
<evidence type="ECO:0000256" key="1">
    <source>
        <dbReference type="ARBA" id="ARBA00008580"/>
    </source>
</evidence>
<evidence type="ECO:0008006" key="5">
    <source>
        <dbReference type="Google" id="ProtNLM"/>
    </source>
</evidence>
<dbReference type="Gene3D" id="6.10.10.120">
    <property type="entry name" value="Antitoxin ParD1-like"/>
    <property type="match status" value="1"/>
</dbReference>
<evidence type="ECO:0000256" key="2">
    <source>
        <dbReference type="ARBA" id="ARBA00022649"/>
    </source>
</evidence>
<accession>A0A5B9VWA6</accession>
<gene>
    <name evidence="3" type="ORF">OJF2_06100</name>
</gene>
<dbReference type="RefSeq" id="WP_148591106.1">
    <property type="nucleotide sequence ID" value="NZ_CP042997.1"/>
</dbReference>
<dbReference type="InterPro" id="IPR022789">
    <property type="entry name" value="ParD"/>
</dbReference>
<dbReference type="NCBIfam" id="TIGR02606">
    <property type="entry name" value="antidote_CC2985"/>
    <property type="match status" value="1"/>
</dbReference>
<comment type="similarity">
    <text evidence="1">Belongs to the ParD antitoxin family.</text>
</comment>
<keyword evidence="4" id="KW-1185">Reference proteome</keyword>
<name>A0A5B9VWA6_9BACT</name>
<proteinExistence type="inferred from homology"/>
<dbReference type="SUPFAM" id="SSF47598">
    <property type="entry name" value="Ribbon-helix-helix"/>
    <property type="match status" value="1"/>
</dbReference>
<dbReference type="KEGG" id="agv:OJF2_06100"/>